<dbReference type="AlphaFoldDB" id="A0A1I3SF89"/>
<protein>
    <recommendedName>
        <fullName evidence="3">Carbohydrate binding domain-containing protein</fullName>
    </recommendedName>
</protein>
<accession>A0A1I3SF89</accession>
<dbReference type="OrthoDB" id="7783360at2"/>
<proteinExistence type="predicted"/>
<keyword evidence="2" id="KW-1185">Reference proteome</keyword>
<dbReference type="RefSeq" id="WP_090060952.1">
    <property type="nucleotide sequence ID" value="NZ_FORH01000004.1"/>
</dbReference>
<dbReference type="EMBL" id="FORH01000004">
    <property type="protein sequence ID" value="SFJ56652.1"/>
    <property type="molecule type" value="Genomic_DNA"/>
</dbReference>
<reference evidence="2" key="1">
    <citation type="submission" date="2016-10" db="EMBL/GenBank/DDBJ databases">
        <authorList>
            <person name="Varghese N."/>
            <person name="Submissions S."/>
        </authorList>
    </citation>
    <scope>NUCLEOTIDE SEQUENCE [LARGE SCALE GENOMIC DNA]</scope>
    <source>
        <strain evidence="2">DSM 26471</strain>
    </source>
</reference>
<name>A0A1I3SF89_9RHOB</name>
<dbReference type="Proteomes" id="UP000199630">
    <property type="component" value="Unassembled WGS sequence"/>
</dbReference>
<dbReference type="STRING" id="588602.SAMN04487991_2425"/>
<evidence type="ECO:0008006" key="3">
    <source>
        <dbReference type="Google" id="ProtNLM"/>
    </source>
</evidence>
<evidence type="ECO:0000313" key="1">
    <source>
        <dbReference type="EMBL" id="SFJ56652.1"/>
    </source>
</evidence>
<evidence type="ECO:0000313" key="2">
    <source>
        <dbReference type="Proteomes" id="UP000199630"/>
    </source>
</evidence>
<sequence>MDSDLAQALAFDASLPAFEQQASATRIGANVGWFSPSGANNLVIFINQLKGARPWDDPDNTGRMVLDENGYPTNVPGKYVVSSLLLRSQDVAGIAPHTGRFRLYGQGIGLFSLTSSSQGTLAQKVNTAYLPSEEIGGVSYWYVDVDFEVGTEQIAKLNMLIYSLRQGEHLHALSLVHESHLKAFRAGEVFAPELIKDLQHYEALRLMDWMRANRIEEDGDGWRKEGSDWTSPNPEQRYVSPEYYTFNNIAGGAKNESRFEVSAPIEYVVELANETEADPWINLPVDVTDDRAARLGSYVAQHLDPDLVPRWEYGNELFNTSRGFEGYRYALREAHTVFKGYHEDGPVAAAEWAAYRGPHLYQILDHAFDDHGREARFVAPGWAFSGSLRPDGSLTNGYLVRYFRAEQSRKMRDGTPLPLDVVTDYSVAMYFGGTLADGRPDAAVADHVLKTVKGAEAQADTLARWILFGADEDRLARLSPAQLDTPLQMPWSETLDIGVTELIWKDIQAGLDPLTELDHVLRLQGNVLQYKGRRASRWTDVLVFDRTPSRSLAQMISATQLVGYGNQLFGEIFPGLRSGLYISEKFRLEAHADYARALGLNFVAYEGGSHVAYPVKGGFDMYEAFNEGRAGAYVLARWLQTMSQNGLSEYMHFMSHSRTNDADWWGAQAYVGQDITAAPKALVLREAAAAYDPLLKLGMTGPMTGATVLAHTSTGEVITDMPVEWAPNAAWQVARDGTATETTGTATQLKLSETLPVQGGYAYRFSFDVGLDATKATELRVVVRALGGEPTELIRWQGDVKDGARMEFDLGTLPIESRLLMIVLQRVGKDRKGGLSIGNSKLAAESF</sequence>
<organism evidence="1 2">
    <name type="scientific">Celeribacter neptunius</name>
    <dbReference type="NCBI Taxonomy" id="588602"/>
    <lineage>
        <taxon>Bacteria</taxon>
        <taxon>Pseudomonadati</taxon>
        <taxon>Pseudomonadota</taxon>
        <taxon>Alphaproteobacteria</taxon>
        <taxon>Rhodobacterales</taxon>
        <taxon>Roseobacteraceae</taxon>
        <taxon>Celeribacter</taxon>
    </lineage>
</organism>
<gene>
    <name evidence="1" type="ORF">SAMN04487991_2425</name>
</gene>